<dbReference type="Gene3D" id="2.60.40.10">
    <property type="entry name" value="Immunoglobulins"/>
    <property type="match status" value="6"/>
</dbReference>
<reference evidence="8" key="1">
    <citation type="submission" date="2025-08" db="UniProtKB">
        <authorList>
            <consortium name="RefSeq"/>
        </authorList>
    </citation>
    <scope>IDENTIFICATION</scope>
    <source>
        <tissue evidence="8">Sperm</tissue>
    </source>
</reference>
<evidence type="ECO:0000256" key="1">
    <source>
        <dbReference type="ARBA" id="ARBA00022729"/>
    </source>
</evidence>
<dbReference type="InterPro" id="IPR036179">
    <property type="entry name" value="Ig-like_dom_sf"/>
</dbReference>
<dbReference type="Pfam" id="PF13927">
    <property type="entry name" value="Ig_3"/>
    <property type="match status" value="1"/>
</dbReference>
<feature type="domain" description="Ig-like" evidence="6">
    <location>
        <begin position="516"/>
        <end position="615"/>
    </location>
</feature>
<dbReference type="SMART" id="SM00408">
    <property type="entry name" value="IGc2"/>
    <property type="match status" value="5"/>
</dbReference>
<dbReference type="PANTHER" id="PTHR44337:SF20">
    <property type="entry name" value="CARCINOEMBRYONIC ANTIGEN-RELATED CELL ADHESION MOLECULE 5-RELATED"/>
    <property type="match status" value="1"/>
</dbReference>
<dbReference type="RefSeq" id="XP_032833201.1">
    <property type="nucleotide sequence ID" value="XM_032977310.1"/>
</dbReference>
<dbReference type="KEGG" id="pmrn:116955951"/>
<feature type="signal peptide" evidence="5">
    <location>
        <begin position="1"/>
        <end position="25"/>
    </location>
</feature>
<dbReference type="PROSITE" id="PS50835">
    <property type="entry name" value="IG_LIKE"/>
    <property type="match status" value="5"/>
</dbReference>
<name>A0AAJ7UB43_PETMA</name>
<keyword evidence="2" id="KW-1015">Disulfide bond</keyword>
<feature type="chain" id="PRO_5042613755" evidence="5">
    <location>
        <begin position="26"/>
        <end position="668"/>
    </location>
</feature>
<evidence type="ECO:0000256" key="3">
    <source>
        <dbReference type="ARBA" id="ARBA00023180"/>
    </source>
</evidence>
<dbReference type="SMART" id="SM00409">
    <property type="entry name" value="IG"/>
    <property type="match status" value="6"/>
</dbReference>
<keyword evidence="7" id="KW-1185">Reference proteome</keyword>
<evidence type="ECO:0000259" key="6">
    <source>
        <dbReference type="PROSITE" id="PS50835"/>
    </source>
</evidence>
<feature type="domain" description="Ig-like" evidence="6">
    <location>
        <begin position="332"/>
        <end position="426"/>
    </location>
</feature>
<dbReference type="Proteomes" id="UP001318040">
    <property type="component" value="Chromosome 62"/>
</dbReference>
<dbReference type="InterPro" id="IPR052598">
    <property type="entry name" value="IgSF_CEA-related"/>
</dbReference>
<evidence type="ECO:0000256" key="2">
    <source>
        <dbReference type="ARBA" id="ARBA00023157"/>
    </source>
</evidence>
<dbReference type="SUPFAM" id="SSF48726">
    <property type="entry name" value="Immunoglobulin"/>
    <property type="match status" value="6"/>
</dbReference>
<feature type="domain" description="Ig-like" evidence="6">
    <location>
        <begin position="428"/>
        <end position="514"/>
    </location>
</feature>
<feature type="domain" description="Ig-like" evidence="6">
    <location>
        <begin position="140"/>
        <end position="232"/>
    </location>
</feature>
<keyword evidence="1 5" id="KW-0732">Signal</keyword>
<protein>
    <submittedName>
        <fullName evidence="8">Hemicentin-1-like</fullName>
    </submittedName>
</protein>
<feature type="domain" description="Ig-like" evidence="6">
    <location>
        <begin position="236"/>
        <end position="327"/>
    </location>
</feature>
<keyword evidence="4" id="KW-0393">Immunoglobulin domain</keyword>
<proteinExistence type="predicted"/>
<dbReference type="CDD" id="cd00096">
    <property type="entry name" value="Ig"/>
    <property type="match status" value="2"/>
</dbReference>
<sequence length="668" mass="70906">MRSPLATCLLLLLGVFTTLSWRAAAADGSRATGLEWVRQGVGSDALLQAGTKDEDLAGVTEFEWQCLSPPNAYTIIASWDPKRPDYATLSQMFGGRAKPFANGSLQIRALQESDSGAFNVAVKRGMKVTNTNINLTVYGPLAASVNGSKPGPLKANSDNVSLACEANSTDGVKFAWQMNGVDLSRRDLLGYSLSEDGRLLTIAPVLPGDDHSVTCSASNPFFSARSPAAEIDVHGPLEVSVNVSWPGPLKADSDNVTLACVANATRGVAYAWLRSGKVLDSSDSSRSSLSRDQTRLTLAPVTTGDNVTITCHASNAFYSAASQPTVLDVYGPLAVSVNVSKPGPLKANSDNVSLACEANSTDGVRFAWQRNGVALSGWNPLGYSLSEDGRLLTIVPVLPGDDHSVTCSASNPFFSTRSPAAEIDVHGPLEVSVNVSWPGPLKADSDNVTLACVANATRGVAYAWLRSGKVLDSWDSSRLSLSRDQMRLTLAPVTTGDNVTITCHASNAFYSAASQPTLLDVHGPLEVSVNVSWPGPLKADSDNVTLACVANATRGVAYAWLRSGKVLDSWDSSRSSLSRDQTRLTLAPVATGDNVTITCHASNAFYSAASQPTLLDVHGKEEAPSSRHTTVHPVVLLYLCRTSFTPYITAVYMYVYTLNSHTIRSQPC</sequence>
<dbReference type="AlphaFoldDB" id="A0AAJ7UB43"/>
<evidence type="ECO:0000256" key="4">
    <source>
        <dbReference type="ARBA" id="ARBA00023319"/>
    </source>
</evidence>
<gene>
    <name evidence="8" type="primary">LOC116955951</name>
</gene>
<accession>A0AAJ7UB43</accession>
<dbReference type="InterPro" id="IPR013783">
    <property type="entry name" value="Ig-like_fold"/>
</dbReference>
<organism evidence="7 8">
    <name type="scientific">Petromyzon marinus</name>
    <name type="common">Sea lamprey</name>
    <dbReference type="NCBI Taxonomy" id="7757"/>
    <lineage>
        <taxon>Eukaryota</taxon>
        <taxon>Metazoa</taxon>
        <taxon>Chordata</taxon>
        <taxon>Craniata</taxon>
        <taxon>Vertebrata</taxon>
        <taxon>Cyclostomata</taxon>
        <taxon>Hyperoartia</taxon>
        <taxon>Petromyzontiformes</taxon>
        <taxon>Petromyzontidae</taxon>
        <taxon>Petromyzon</taxon>
    </lineage>
</organism>
<dbReference type="InterPro" id="IPR003599">
    <property type="entry name" value="Ig_sub"/>
</dbReference>
<evidence type="ECO:0000313" key="8">
    <source>
        <dbReference type="RefSeq" id="XP_032833201.1"/>
    </source>
</evidence>
<evidence type="ECO:0000256" key="5">
    <source>
        <dbReference type="SAM" id="SignalP"/>
    </source>
</evidence>
<dbReference type="PANTHER" id="PTHR44337">
    <property type="entry name" value="CARCINOEMBRYONIC ANTIGEN-RELATED CELL ADHESION MOLECULE 8"/>
    <property type="match status" value="1"/>
</dbReference>
<dbReference type="InterPro" id="IPR007110">
    <property type="entry name" value="Ig-like_dom"/>
</dbReference>
<keyword evidence="3" id="KW-0325">Glycoprotein</keyword>
<evidence type="ECO:0000313" key="7">
    <source>
        <dbReference type="Proteomes" id="UP001318040"/>
    </source>
</evidence>
<dbReference type="InterPro" id="IPR003598">
    <property type="entry name" value="Ig_sub2"/>
</dbReference>